<keyword evidence="1" id="KW-1133">Transmembrane helix</keyword>
<gene>
    <name evidence="2" type="ORF">APR41_17640</name>
</gene>
<protein>
    <submittedName>
        <fullName evidence="2">Uncharacterized protein</fullName>
    </submittedName>
</protein>
<dbReference type="RefSeq" id="WP_079714600.1">
    <property type="nucleotide sequence ID" value="NZ_FUZC01000024.1"/>
</dbReference>
<sequence>MVKYYNKPKTGKILKQKRWHRSGAVFLIINILTTFLPFNLFANNGGPTAIEATSFEPIDATDMVNLATGDFTYVLPLLNVPSPEGGYPIALAYHAGIAMDQEASWTGLGWNLNAGAINRSVNGYPDDYNRSSLTEFFYDEGGKEVMHSLSLGYSSPEGMGSVGLNLSWGSNRSLGGSVSIGAGTGLDGGGSIGGNLTAGTDGVGMGLGVTTGGLSLGANISSNGAYGGDIGVGNNDAGFNVGMNSNGTVNLGVRSGTGNDNQAHLGVSLSSNSIGINAGITNLTGNNVNGGIGTGIQFALNNSIKMGDYTVSSSGFFIPVIVPTQIGIFSMSYGRQEFRYFLGEFHDNSVSGPLHFKTGYWRVNCTTSSPRTGCGGEVFESYEDAENFVEDFEEESDCRCSINQANFGDAFMDIYELPIDSDFIRNSKIENNNPSFPNYDNYNVQAQGLSGGMSSRLFENGVLFGLSGKENAEDYSLEHPLSGASASLNAETRFDNRPEFYFENEISSYSPVGDADFNNSLSNSEILDHFQNNVMKGGINRRANSTFVEYFKNEEIINGQAEIIKPEVDGFNRSLKPKDGIGAFKITAVDGKTYHYSLPVYNHETITRTFGVISSSPNEEQSYFEKRQLEPFATHWLLTAVTGPDYIDNNSNGILDKGDFGYWVSFDYGKWSDGYVWKAPYKKDYITDPEDNSVKTWIRGRKEIYYLDKVKTRTHSALFVKEERQDGNSDYWSYKSVVHAEYLDQNSGDFEERFSIPSQNLLRLKEILLVKNDSSLKNSGMNNSQPFEINYHTDISSDRRGFYPIGHSRGEPVEISMNLYENVLEDSDNLNSIHTNALKVISLDYNNNLSNGKSTLARVNFKGKGGRQLLPPYKFDYENDTSYNFDIDDRDAFGYLENNNSIWSLNQITTPQGGEIQVEYENHNIKPVVGSSFEFTTNGEEYSIEKLNSLNYKISSTNNLGIHIGDELQFKYDIYCTYEEPGNCGGPCGYEIFDCDYEKQAIVTSDLGNGEYQITIDAHNCPYPPDMSYCDSGGRERISAIYSQTDPINGLGGIRTSKITTTDGLNSYTAEYKYGENENGIGYISYLPFAPDIARELPYSAELPAPKVMYSEVSEQSSANGEPSPVRTIYKFNVLTEKSEDKIKFSDFYEIDIQKENFTNNSGKEVDISKYVIKDNLASLGQLLEVATYNREGQLINKTINNYYKPGTTPDSLGMTKEAYQSYKIVDYNDTSKKDKWLINSSARITYPNLIKSTKQIGNGFEYNTVFKNLDTITGKAKDLITESSAGDQIRFKSILAYEKYPAMGSKVLQPWTNPTISGKANMLNQVAANYSQVKDQNGDWKNLSVNFNTWIPQTYQYTYQIGQYPDQTDITEVKDVWRKHQNYIWNGDFDNQTGMYIGFNGQDDGFDWSPGQGVSQPSQWKKMQEVTKYNNFSKPLETEDVNENKVSRKLDVNQNNIYLTGDSAYDEIFYSGGEDALDEGDVKTDTDYVSRTNTRSHTGEYSIEVPANRTGFSVTPGSNKPYRVSVWVQKDNYENTRVINGADQINYSEAETVIAGDWVQLNFNVDLTSSSDSKIDLTTISGTAYFDDFRVYPLNASVNSYVYNEWDELTHILGSNNLASKFEYDDVGRLIREYKEVGDAGNLTGGFKLVKEHKYTYKGVVEIDDDGDGVIDPGEGYPDTSLTLEVDDSSFPEVKVTAQASGGSGNYEYRWAVGYDPAMTYGSWGSLNSTWASVYCPDGFVFFKCEIKDLVSGETVEEIGNYFTECPDDPNGQFPDEN</sequence>
<keyword evidence="1" id="KW-0472">Membrane</keyword>
<reference evidence="2 3" key="1">
    <citation type="submission" date="2015-10" db="EMBL/GenBank/DDBJ databases">
        <title>Draft genome sequence of Salegentibacter salinarum KCTC 12975.</title>
        <authorList>
            <person name="Lin W."/>
            <person name="Zheng Q."/>
        </authorList>
    </citation>
    <scope>NUCLEOTIDE SEQUENCE [LARGE SCALE GENOMIC DNA]</scope>
    <source>
        <strain evidence="2 3">KCTC 12975</strain>
    </source>
</reference>
<proteinExistence type="predicted"/>
<accession>A0A2N0TVG6</accession>
<dbReference type="EMBL" id="LKTS01000021">
    <property type="protein sequence ID" value="PKD18733.1"/>
    <property type="molecule type" value="Genomic_DNA"/>
</dbReference>
<dbReference type="PROSITE" id="PS00018">
    <property type="entry name" value="EF_HAND_1"/>
    <property type="match status" value="1"/>
</dbReference>
<dbReference type="InterPro" id="IPR018247">
    <property type="entry name" value="EF_Hand_1_Ca_BS"/>
</dbReference>
<keyword evidence="3" id="KW-1185">Reference proteome</keyword>
<organism evidence="2 3">
    <name type="scientific">Salegentibacter salinarum</name>
    <dbReference type="NCBI Taxonomy" id="447422"/>
    <lineage>
        <taxon>Bacteria</taxon>
        <taxon>Pseudomonadati</taxon>
        <taxon>Bacteroidota</taxon>
        <taxon>Flavobacteriia</taxon>
        <taxon>Flavobacteriales</taxon>
        <taxon>Flavobacteriaceae</taxon>
        <taxon>Salegentibacter</taxon>
    </lineage>
</organism>
<evidence type="ECO:0000313" key="3">
    <source>
        <dbReference type="Proteomes" id="UP000232673"/>
    </source>
</evidence>
<name>A0A2N0TVG6_9FLAO</name>
<feature type="transmembrane region" description="Helical" evidence="1">
    <location>
        <begin position="21"/>
        <end position="42"/>
    </location>
</feature>
<keyword evidence="1" id="KW-0812">Transmembrane</keyword>
<dbReference type="Proteomes" id="UP000232673">
    <property type="component" value="Unassembled WGS sequence"/>
</dbReference>
<evidence type="ECO:0000256" key="1">
    <source>
        <dbReference type="SAM" id="Phobius"/>
    </source>
</evidence>
<comment type="caution">
    <text evidence="2">The sequence shown here is derived from an EMBL/GenBank/DDBJ whole genome shotgun (WGS) entry which is preliminary data.</text>
</comment>
<dbReference type="STRING" id="447422.SAMN05660903_03647"/>
<dbReference type="OrthoDB" id="9814627at2"/>
<evidence type="ECO:0000313" key="2">
    <source>
        <dbReference type="EMBL" id="PKD18733.1"/>
    </source>
</evidence>